<dbReference type="Pfam" id="PF01370">
    <property type="entry name" value="Epimerase"/>
    <property type="match status" value="1"/>
</dbReference>
<keyword evidence="3" id="KW-1185">Reference proteome</keyword>
<dbReference type="KEGG" id="pthv:CE140_09030"/>
<evidence type="ECO:0000313" key="3">
    <source>
        <dbReference type="Proteomes" id="UP000251666"/>
    </source>
</evidence>
<dbReference type="InterPro" id="IPR036291">
    <property type="entry name" value="NAD(P)-bd_dom_sf"/>
</dbReference>
<dbReference type="PANTHER" id="PTHR12126:SF11">
    <property type="entry name" value="NADH DEHYDROGENASE [UBIQUINONE] 1 ALPHA SUBCOMPLEX SUBUNIT 9, MITOCHONDRIAL"/>
    <property type="match status" value="1"/>
</dbReference>
<accession>A0A176NDR6</accession>
<dbReference type="InterPro" id="IPR051207">
    <property type="entry name" value="ComplexI_NDUFA9_subunit"/>
</dbReference>
<dbReference type="GO" id="GO:0044877">
    <property type="term" value="F:protein-containing complex binding"/>
    <property type="evidence" value="ECO:0007669"/>
    <property type="project" value="TreeGrafter"/>
</dbReference>
<feature type="domain" description="NAD-dependent epimerase/dehydratase" evidence="1">
    <location>
        <begin position="71"/>
        <end position="184"/>
    </location>
</feature>
<reference evidence="3" key="1">
    <citation type="journal article" date="2021" name="Front. Microbiol.">
        <title>Genomic Analysis of the 1-Aminocyclopropane-1-Carboxylate Deaminase-Producing Pseudomonas thivervalensis SC5 Reveals Its Multifaceted Roles in Soil and in Beneficial Interactions With Plants.</title>
        <authorList>
            <person name="Nascimento F.X."/>
            <person name="Uron P."/>
            <person name="Glick B.R."/>
            <person name="Giachini A."/>
            <person name="Rossi M.J."/>
        </authorList>
    </citation>
    <scope>NUCLEOTIDE SEQUENCE [LARGE SCALE GENOMIC DNA]</scope>
    <source>
        <strain evidence="3">PLM3</strain>
    </source>
</reference>
<dbReference type="Proteomes" id="UP000251666">
    <property type="component" value="Chromosome"/>
</dbReference>
<dbReference type="PANTHER" id="PTHR12126">
    <property type="entry name" value="NADH-UBIQUINONE OXIDOREDUCTASE 39 KDA SUBUNIT-RELATED"/>
    <property type="match status" value="1"/>
</dbReference>
<dbReference type="SUPFAM" id="SSF51735">
    <property type="entry name" value="NAD(P)-binding Rossmann-fold domains"/>
    <property type="match status" value="1"/>
</dbReference>
<dbReference type="OrthoDB" id="5565437at2"/>
<dbReference type="InterPro" id="IPR001509">
    <property type="entry name" value="Epimerase_deHydtase"/>
</dbReference>
<organism evidence="2 3">
    <name type="scientific">Pseudomonas thivervalensis</name>
    <dbReference type="NCBI Taxonomy" id="86265"/>
    <lineage>
        <taxon>Bacteria</taxon>
        <taxon>Pseudomonadati</taxon>
        <taxon>Pseudomonadota</taxon>
        <taxon>Gammaproteobacteria</taxon>
        <taxon>Pseudomonadales</taxon>
        <taxon>Pseudomonadaceae</taxon>
        <taxon>Pseudomonas</taxon>
    </lineage>
</organism>
<evidence type="ECO:0000259" key="1">
    <source>
        <dbReference type="Pfam" id="PF01370"/>
    </source>
</evidence>
<protein>
    <submittedName>
        <fullName evidence="2">Epimerase</fullName>
    </submittedName>
</protein>
<evidence type="ECO:0000313" key="2">
    <source>
        <dbReference type="EMBL" id="AXA60173.1"/>
    </source>
</evidence>
<name>A0A176NDR6_9PSED</name>
<sequence>MRIGILGASSFLGERTLPLLAHAGHSTSAFTRSPPMTSCPAVSWRQADDWRGLTLDTFLSLAPLWVLPDYLERLASTDIKRVVVLSSTSRFAKQASPDARERDVAQRLIRAEEQLAQWANERQIEWVILRPTLIYGFGRDKNISEIARFIQRFGFFPLIGGATGLRQPVHGDDVVQACLSALSMPGLPSGGYELSGGEVLPYHTMVSRIFQAMGRPERTLPLPARALSLGVSILRCLPRYRHLSSALVGRMNQDLVFDHSDASDRLGFAPKGFHLSSDDLPAR</sequence>
<proteinExistence type="predicted"/>
<dbReference type="EMBL" id="CP022202">
    <property type="protein sequence ID" value="AXA60173.1"/>
    <property type="molecule type" value="Genomic_DNA"/>
</dbReference>
<dbReference type="Gene3D" id="3.40.50.720">
    <property type="entry name" value="NAD(P)-binding Rossmann-like Domain"/>
    <property type="match status" value="1"/>
</dbReference>
<dbReference type="AlphaFoldDB" id="A0A176NDR6"/>
<gene>
    <name evidence="2" type="ORF">CEQ51_08870</name>
</gene>